<keyword evidence="2 3" id="KW-0040">ANK repeat</keyword>
<feature type="non-terminal residue" evidence="4">
    <location>
        <position position="1"/>
    </location>
</feature>
<evidence type="ECO:0000256" key="1">
    <source>
        <dbReference type="ARBA" id="ARBA00022737"/>
    </source>
</evidence>
<reference evidence="4" key="1">
    <citation type="journal article" date="2020" name="Stud. Mycol.">
        <title>101 Dothideomycetes genomes: a test case for predicting lifestyles and emergence of pathogens.</title>
        <authorList>
            <person name="Haridas S."/>
            <person name="Albert R."/>
            <person name="Binder M."/>
            <person name="Bloem J."/>
            <person name="Labutti K."/>
            <person name="Salamov A."/>
            <person name="Andreopoulos B."/>
            <person name="Baker S."/>
            <person name="Barry K."/>
            <person name="Bills G."/>
            <person name="Bluhm B."/>
            <person name="Cannon C."/>
            <person name="Castanera R."/>
            <person name="Culley D."/>
            <person name="Daum C."/>
            <person name="Ezra D."/>
            <person name="Gonzalez J."/>
            <person name="Henrissat B."/>
            <person name="Kuo A."/>
            <person name="Liang C."/>
            <person name="Lipzen A."/>
            <person name="Lutzoni F."/>
            <person name="Magnuson J."/>
            <person name="Mondo S."/>
            <person name="Nolan M."/>
            <person name="Ohm R."/>
            <person name="Pangilinan J."/>
            <person name="Park H.-J."/>
            <person name="Ramirez L."/>
            <person name="Alfaro M."/>
            <person name="Sun H."/>
            <person name="Tritt A."/>
            <person name="Yoshinaga Y."/>
            <person name="Zwiers L.-H."/>
            <person name="Turgeon B."/>
            <person name="Goodwin S."/>
            <person name="Spatafora J."/>
            <person name="Crous P."/>
            <person name="Grigoriev I."/>
        </authorList>
    </citation>
    <scope>NUCLEOTIDE SEQUENCE</scope>
    <source>
        <strain evidence="4">CBS 109.77</strain>
    </source>
</reference>
<evidence type="ECO:0000313" key="5">
    <source>
        <dbReference type="Proteomes" id="UP000799757"/>
    </source>
</evidence>
<dbReference type="PANTHER" id="PTHR24171">
    <property type="entry name" value="ANKYRIN REPEAT DOMAIN-CONTAINING PROTEIN 39-RELATED"/>
    <property type="match status" value="1"/>
</dbReference>
<dbReference type="InterPro" id="IPR002110">
    <property type="entry name" value="Ankyrin_rpt"/>
</dbReference>
<dbReference type="InterPro" id="IPR036770">
    <property type="entry name" value="Ankyrin_rpt-contain_sf"/>
</dbReference>
<dbReference type="SUPFAM" id="SSF48403">
    <property type="entry name" value="Ankyrin repeat"/>
    <property type="match status" value="1"/>
</dbReference>
<dbReference type="AlphaFoldDB" id="A0A6A6XPQ1"/>
<evidence type="ECO:0000256" key="2">
    <source>
        <dbReference type="ARBA" id="ARBA00023043"/>
    </source>
</evidence>
<dbReference type="PROSITE" id="PS50088">
    <property type="entry name" value="ANK_REPEAT"/>
    <property type="match status" value="1"/>
</dbReference>
<proteinExistence type="predicted"/>
<name>A0A6A6XPQ1_9PLEO</name>
<keyword evidence="1" id="KW-0677">Repeat</keyword>
<dbReference type="Pfam" id="PF13637">
    <property type="entry name" value="Ank_4"/>
    <property type="match status" value="1"/>
</dbReference>
<protein>
    <submittedName>
        <fullName evidence="4">Ankyrin</fullName>
    </submittedName>
</protein>
<sequence>LNKGANVNAQGGNYSSALHAASFHGHEQVVKLLLDKGADVDAQNEYYRSALHTASAQGYEQVVKLL</sequence>
<keyword evidence="5" id="KW-1185">Reference proteome</keyword>
<dbReference type="EMBL" id="MU001789">
    <property type="protein sequence ID" value="KAF2798224.1"/>
    <property type="molecule type" value="Genomic_DNA"/>
</dbReference>
<evidence type="ECO:0000313" key="4">
    <source>
        <dbReference type="EMBL" id="KAF2798224.1"/>
    </source>
</evidence>
<dbReference type="PROSITE" id="PS50297">
    <property type="entry name" value="ANK_REP_REGION"/>
    <property type="match status" value="1"/>
</dbReference>
<dbReference type="SMART" id="SM00248">
    <property type="entry name" value="ANK"/>
    <property type="match status" value="1"/>
</dbReference>
<gene>
    <name evidence="4" type="ORF">K505DRAFT_221244</name>
</gene>
<feature type="repeat" description="ANK" evidence="3">
    <location>
        <begin position="13"/>
        <end position="45"/>
    </location>
</feature>
<organism evidence="4 5">
    <name type="scientific">Melanomma pulvis-pyrius CBS 109.77</name>
    <dbReference type="NCBI Taxonomy" id="1314802"/>
    <lineage>
        <taxon>Eukaryota</taxon>
        <taxon>Fungi</taxon>
        <taxon>Dikarya</taxon>
        <taxon>Ascomycota</taxon>
        <taxon>Pezizomycotina</taxon>
        <taxon>Dothideomycetes</taxon>
        <taxon>Pleosporomycetidae</taxon>
        <taxon>Pleosporales</taxon>
        <taxon>Melanommataceae</taxon>
        <taxon>Melanomma</taxon>
    </lineage>
</organism>
<feature type="non-terminal residue" evidence="4">
    <location>
        <position position="66"/>
    </location>
</feature>
<evidence type="ECO:0000256" key="3">
    <source>
        <dbReference type="PROSITE-ProRule" id="PRU00023"/>
    </source>
</evidence>
<dbReference type="OrthoDB" id="4772757at2759"/>
<accession>A0A6A6XPQ1</accession>
<dbReference type="Proteomes" id="UP000799757">
    <property type="component" value="Unassembled WGS sequence"/>
</dbReference>
<dbReference type="Gene3D" id="1.25.40.20">
    <property type="entry name" value="Ankyrin repeat-containing domain"/>
    <property type="match status" value="1"/>
</dbReference>